<proteinExistence type="inferred from homology"/>
<evidence type="ECO:0000256" key="4">
    <source>
        <dbReference type="ARBA" id="ARBA00022475"/>
    </source>
</evidence>
<accession>A0A9D5QEU7</accession>
<comment type="caution">
    <text evidence="12">The sequence shown here is derived from an EMBL/GenBank/DDBJ whole genome shotgun (WGS) entry which is preliminary data.</text>
</comment>
<evidence type="ECO:0000256" key="9">
    <source>
        <dbReference type="ARBA" id="ARBA00023136"/>
    </source>
</evidence>
<feature type="transmembrane region" description="Helical" evidence="11">
    <location>
        <begin position="74"/>
        <end position="93"/>
    </location>
</feature>
<dbReference type="InterPro" id="IPR003849">
    <property type="entry name" value="Preprotein_translocase_YajC"/>
</dbReference>
<keyword evidence="6" id="KW-0653">Protein transport</keyword>
<organism evidence="12 13">
    <name type="scientific">candidate division WOR-3 bacterium</name>
    <dbReference type="NCBI Taxonomy" id="2052148"/>
    <lineage>
        <taxon>Bacteria</taxon>
        <taxon>Bacteria division WOR-3</taxon>
    </lineage>
</organism>
<dbReference type="GO" id="GO:0015031">
    <property type="term" value="P:protein transport"/>
    <property type="evidence" value="ECO:0007669"/>
    <property type="project" value="UniProtKB-KW"/>
</dbReference>
<dbReference type="EMBL" id="WJKJ01000306">
    <property type="protein sequence ID" value="MBD3365370.1"/>
    <property type="molecule type" value="Genomic_DNA"/>
</dbReference>
<keyword evidence="9 11" id="KW-0472">Membrane</keyword>
<comment type="subcellular location">
    <subcellularLocation>
        <location evidence="1">Cell membrane</location>
        <topology evidence="1">Single-pass membrane protein</topology>
    </subcellularLocation>
</comment>
<feature type="compositionally biased region" description="Acidic residues" evidence="10">
    <location>
        <begin position="32"/>
        <end position="51"/>
    </location>
</feature>
<evidence type="ECO:0000256" key="11">
    <source>
        <dbReference type="SAM" id="Phobius"/>
    </source>
</evidence>
<keyword evidence="3" id="KW-0813">Transport</keyword>
<evidence type="ECO:0000256" key="6">
    <source>
        <dbReference type="ARBA" id="ARBA00022927"/>
    </source>
</evidence>
<gene>
    <name evidence="12" type="primary">yajC</name>
    <name evidence="12" type="ORF">GF359_09175</name>
</gene>
<dbReference type="AlphaFoldDB" id="A0A9D5QEU7"/>
<keyword evidence="4" id="KW-1003">Cell membrane</keyword>
<evidence type="ECO:0000313" key="12">
    <source>
        <dbReference type="EMBL" id="MBD3365370.1"/>
    </source>
</evidence>
<dbReference type="PANTHER" id="PTHR33909:SF1">
    <property type="entry name" value="SEC TRANSLOCON ACCESSORY COMPLEX SUBUNIT YAJC"/>
    <property type="match status" value="1"/>
</dbReference>
<evidence type="ECO:0000256" key="10">
    <source>
        <dbReference type="SAM" id="MobiDB-lite"/>
    </source>
</evidence>
<dbReference type="Pfam" id="PF02699">
    <property type="entry name" value="YajC"/>
    <property type="match status" value="1"/>
</dbReference>
<evidence type="ECO:0000256" key="1">
    <source>
        <dbReference type="ARBA" id="ARBA00004162"/>
    </source>
</evidence>
<keyword evidence="8" id="KW-0811">Translocation</keyword>
<evidence type="ECO:0000256" key="5">
    <source>
        <dbReference type="ARBA" id="ARBA00022692"/>
    </source>
</evidence>
<dbReference type="GO" id="GO:0005886">
    <property type="term" value="C:plasma membrane"/>
    <property type="evidence" value="ECO:0007669"/>
    <property type="project" value="UniProtKB-SubCell"/>
</dbReference>
<comment type="similarity">
    <text evidence="2">Belongs to the YajC family.</text>
</comment>
<sequence>MIFKLGLVFLLVGQATPTGEAEPVESEPTTVVEDEGTEVAEPGTELEETEAVTDTAGQPADSTAVEGKKPKRPWLTWVILLGVLVVFYLLMILPQRRRQKKHQQMLKSLNRGDRIMTNGGVVGTISKVKEETFVIKTAGKTEIEIDKSVVQQKK</sequence>
<evidence type="ECO:0000256" key="3">
    <source>
        <dbReference type="ARBA" id="ARBA00022448"/>
    </source>
</evidence>
<dbReference type="NCBIfam" id="TIGR00739">
    <property type="entry name" value="yajC"/>
    <property type="match status" value="1"/>
</dbReference>
<dbReference type="SMART" id="SM01323">
    <property type="entry name" value="YajC"/>
    <property type="match status" value="1"/>
</dbReference>
<evidence type="ECO:0000256" key="7">
    <source>
        <dbReference type="ARBA" id="ARBA00022989"/>
    </source>
</evidence>
<evidence type="ECO:0000313" key="13">
    <source>
        <dbReference type="Proteomes" id="UP000630660"/>
    </source>
</evidence>
<protein>
    <submittedName>
        <fullName evidence="12">Preprotein translocase subunit YajC</fullName>
    </submittedName>
</protein>
<evidence type="ECO:0000256" key="2">
    <source>
        <dbReference type="ARBA" id="ARBA00006742"/>
    </source>
</evidence>
<dbReference type="PANTHER" id="PTHR33909">
    <property type="entry name" value="SEC TRANSLOCON ACCESSORY COMPLEX SUBUNIT YAJC"/>
    <property type="match status" value="1"/>
</dbReference>
<evidence type="ECO:0000256" key="8">
    <source>
        <dbReference type="ARBA" id="ARBA00023010"/>
    </source>
</evidence>
<name>A0A9D5QEU7_UNCW3</name>
<keyword evidence="7 11" id="KW-1133">Transmembrane helix</keyword>
<keyword evidence="5 11" id="KW-0812">Transmembrane</keyword>
<dbReference type="PRINTS" id="PR01853">
    <property type="entry name" value="YAJCTRNLCASE"/>
</dbReference>
<feature type="region of interest" description="Disordered" evidence="10">
    <location>
        <begin position="18"/>
        <end position="67"/>
    </location>
</feature>
<dbReference type="Proteomes" id="UP000630660">
    <property type="component" value="Unassembled WGS sequence"/>
</dbReference>
<reference evidence="12" key="1">
    <citation type="submission" date="2019-11" db="EMBL/GenBank/DDBJ databases">
        <title>Microbial mats filling the niche in hypersaline microbial mats.</title>
        <authorList>
            <person name="Wong H.L."/>
            <person name="Macleod F.I."/>
            <person name="White R.A. III"/>
            <person name="Burns B.P."/>
        </authorList>
    </citation>
    <scope>NUCLEOTIDE SEQUENCE</scope>
    <source>
        <strain evidence="12">Bin_327</strain>
    </source>
</reference>